<dbReference type="SUPFAM" id="SSF48403">
    <property type="entry name" value="Ankyrin repeat"/>
    <property type="match status" value="1"/>
</dbReference>
<evidence type="ECO:0000256" key="2">
    <source>
        <dbReference type="ARBA" id="ARBA00022553"/>
    </source>
</evidence>
<dbReference type="SMART" id="SM00220">
    <property type="entry name" value="S_TKc"/>
    <property type="match status" value="1"/>
</dbReference>
<dbReference type="Pfam" id="PF12796">
    <property type="entry name" value="Ank_2"/>
    <property type="match status" value="1"/>
</dbReference>
<dbReference type="InterPro" id="IPR008271">
    <property type="entry name" value="Ser/Thr_kinase_AS"/>
</dbReference>
<dbReference type="Gene3D" id="3.10.20.90">
    <property type="entry name" value="Phosphatidylinositol 3-kinase Catalytic Subunit, Chain A, domain 1"/>
    <property type="match status" value="1"/>
</dbReference>
<accession>A0A1R2CU34</accession>
<keyword evidence="6 8" id="KW-0067">ATP-binding</keyword>
<dbReference type="InterPro" id="IPR000626">
    <property type="entry name" value="Ubiquitin-like_dom"/>
</dbReference>
<dbReference type="GO" id="GO:0005524">
    <property type="term" value="F:ATP binding"/>
    <property type="evidence" value="ECO:0007669"/>
    <property type="project" value="UniProtKB-UniRule"/>
</dbReference>
<sequence length="698" mass="80071">MKIHVLFNNERIELSVDASLTVTKLKEILKTYTSLDIDMQKLILQLPTHKVTLNNSFTLSQYNISPATPLTLKQINARNSMGDMSRWVNRLVVTCQEGNLEKFYEILKDFERCKKNSLEIEDLKTILNTPLNGKWCCIHYAAYCGHGKILKELLELSADCNIITDDHWTPLQISCFQGHIECVKIIISHPLCNINKMTSERGTGLHLSSSCGHTQIVKLLLENHINPTLEDPSGRTALELAANMEIAEIIPRYIGQELLQKYKVNTECTERPLGFSGEVFYTAPWLINDKQVYLVLDTQNGNFNHYKTRAAYVDEELPDYSIAFTKIQEVKILSESIVEKYFFLISGQDIKLKYYTNFLDMTEEWTKRILDAIGFFRTFVPPPAKVQLIKPPGPEINEEGINLDNFEIIEEVGSGSFGKVFKVNKKYCDEIYALKSLNKVTLRQRKQLKYAIAECKILKTIRHPYILPLYWAFQSDTHLFMVLEFCPLGDFSKLLSYLHHLTVPQAKFYIAEIILAIEHLHSLDIIYRDLKPQNILLDSLGHIRLADFGLAKQNVTQENPAMSFCGSPAYLPPELLAQSGVWKPADVYCIGANLFEMLTGDPPFFTENINVLYHRIATATLNFPVNFNEEAKDLISKLMRRTPEERLTMAEIKQHLFFNDLNWDELQKKNVSPPFSPQYLNNVRSTEKVGGSMFDVKK</sequence>
<evidence type="ECO:0000259" key="9">
    <source>
        <dbReference type="PROSITE" id="PS50011"/>
    </source>
</evidence>
<feature type="repeat" description="ANK" evidence="7">
    <location>
        <begin position="200"/>
        <end position="232"/>
    </location>
</feature>
<evidence type="ECO:0000256" key="3">
    <source>
        <dbReference type="ARBA" id="ARBA00022679"/>
    </source>
</evidence>
<keyword evidence="4 8" id="KW-0547">Nucleotide-binding</keyword>
<evidence type="ECO:0000256" key="5">
    <source>
        <dbReference type="ARBA" id="ARBA00022777"/>
    </source>
</evidence>
<evidence type="ECO:0000256" key="1">
    <source>
        <dbReference type="ARBA" id="ARBA00022527"/>
    </source>
</evidence>
<evidence type="ECO:0000313" key="12">
    <source>
        <dbReference type="EMBL" id="OMJ92518.1"/>
    </source>
</evidence>
<keyword evidence="7" id="KW-0040">ANK repeat</keyword>
<evidence type="ECO:0000313" key="13">
    <source>
        <dbReference type="Proteomes" id="UP000187209"/>
    </source>
</evidence>
<dbReference type="AlphaFoldDB" id="A0A1R2CU34"/>
<dbReference type="InterPro" id="IPR002110">
    <property type="entry name" value="Ankyrin_rpt"/>
</dbReference>
<evidence type="ECO:0000256" key="7">
    <source>
        <dbReference type="PROSITE-ProRule" id="PRU00023"/>
    </source>
</evidence>
<dbReference type="GO" id="GO:0004674">
    <property type="term" value="F:protein serine/threonine kinase activity"/>
    <property type="evidence" value="ECO:0007669"/>
    <property type="project" value="UniProtKB-KW"/>
</dbReference>
<evidence type="ECO:0000256" key="8">
    <source>
        <dbReference type="PROSITE-ProRule" id="PRU10141"/>
    </source>
</evidence>
<dbReference type="InterPro" id="IPR000961">
    <property type="entry name" value="AGC-kinase_C"/>
</dbReference>
<protein>
    <recommendedName>
        <fullName evidence="14">Non-specific serine/threonine protein kinase</fullName>
    </recommendedName>
</protein>
<feature type="domain" description="AGC-kinase C-terminal" evidence="11">
    <location>
        <begin position="659"/>
        <end position="698"/>
    </location>
</feature>
<keyword evidence="3" id="KW-0808">Transferase</keyword>
<name>A0A1R2CU34_9CILI</name>
<dbReference type="PROSITE" id="PS50088">
    <property type="entry name" value="ANK_REPEAT"/>
    <property type="match status" value="1"/>
</dbReference>
<dbReference type="PANTHER" id="PTHR24351">
    <property type="entry name" value="RIBOSOMAL PROTEIN S6 KINASE"/>
    <property type="match status" value="1"/>
</dbReference>
<dbReference type="Pfam" id="PF13857">
    <property type="entry name" value="Ank_5"/>
    <property type="match status" value="1"/>
</dbReference>
<dbReference type="FunFam" id="3.30.200.20:FF:000042">
    <property type="entry name" value="Aurora kinase A"/>
    <property type="match status" value="1"/>
</dbReference>
<dbReference type="Proteomes" id="UP000187209">
    <property type="component" value="Unassembled WGS sequence"/>
</dbReference>
<keyword evidence="1" id="KW-0723">Serine/threonine-protein kinase</keyword>
<dbReference type="InterPro" id="IPR036770">
    <property type="entry name" value="Ankyrin_rpt-contain_sf"/>
</dbReference>
<dbReference type="SMART" id="SM00248">
    <property type="entry name" value="ANK"/>
    <property type="match status" value="3"/>
</dbReference>
<dbReference type="EMBL" id="MPUH01000059">
    <property type="protein sequence ID" value="OMJ92518.1"/>
    <property type="molecule type" value="Genomic_DNA"/>
</dbReference>
<evidence type="ECO:0000256" key="6">
    <source>
        <dbReference type="ARBA" id="ARBA00022840"/>
    </source>
</evidence>
<proteinExistence type="predicted"/>
<evidence type="ECO:0008006" key="14">
    <source>
        <dbReference type="Google" id="ProtNLM"/>
    </source>
</evidence>
<dbReference type="SUPFAM" id="SSF56112">
    <property type="entry name" value="Protein kinase-like (PK-like)"/>
    <property type="match status" value="1"/>
</dbReference>
<organism evidence="12 13">
    <name type="scientific">Stentor coeruleus</name>
    <dbReference type="NCBI Taxonomy" id="5963"/>
    <lineage>
        <taxon>Eukaryota</taxon>
        <taxon>Sar</taxon>
        <taxon>Alveolata</taxon>
        <taxon>Ciliophora</taxon>
        <taxon>Postciliodesmatophora</taxon>
        <taxon>Heterotrichea</taxon>
        <taxon>Heterotrichida</taxon>
        <taxon>Stentoridae</taxon>
        <taxon>Stentor</taxon>
    </lineage>
</organism>
<dbReference type="Gene3D" id="1.25.40.20">
    <property type="entry name" value="Ankyrin repeat-containing domain"/>
    <property type="match status" value="1"/>
</dbReference>
<feature type="domain" description="Protein kinase" evidence="9">
    <location>
        <begin position="406"/>
        <end position="658"/>
    </location>
</feature>
<dbReference type="PROSITE" id="PS00108">
    <property type="entry name" value="PROTEIN_KINASE_ST"/>
    <property type="match status" value="1"/>
</dbReference>
<evidence type="ECO:0000256" key="4">
    <source>
        <dbReference type="ARBA" id="ARBA00022741"/>
    </source>
</evidence>
<reference evidence="12 13" key="1">
    <citation type="submission" date="2016-11" db="EMBL/GenBank/DDBJ databases">
        <title>The macronuclear genome of Stentor coeruleus: a giant cell with tiny introns.</title>
        <authorList>
            <person name="Slabodnick M."/>
            <person name="Ruby J.G."/>
            <person name="Reiff S.B."/>
            <person name="Swart E.C."/>
            <person name="Gosai S."/>
            <person name="Prabakaran S."/>
            <person name="Witkowska E."/>
            <person name="Larue G.E."/>
            <person name="Fisher S."/>
            <person name="Freeman R.M."/>
            <person name="Gunawardena J."/>
            <person name="Chu W."/>
            <person name="Stover N.A."/>
            <person name="Gregory B.D."/>
            <person name="Nowacki M."/>
            <person name="Derisi J."/>
            <person name="Roy S.W."/>
            <person name="Marshall W.F."/>
            <person name="Sood P."/>
        </authorList>
    </citation>
    <scope>NUCLEOTIDE SEQUENCE [LARGE SCALE GENOMIC DNA]</scope>
    <source>
        <strain evidence="12">WM001</strain>
    </source>
</reference>
<dbReference type="OrthoDB" id="430364at2759"/>
<dbReference type="SUPFAM" id="SSF54236">
    <property type="entry name" value="Ubiquitin-like"/>
    <property type="match status" value="1"/>
</dbReference>
<dbReference type="InterPro" id="IPR017441">
    <property type="entry name" value="Protein_kinase_ATP_BS"/>
</dbReference>
<feature type="domain" description="Ubiquitin-like" evidence="10">
    <location>
        <begin position="1"/>
        <end position="72"/>
    </location>
</feature>
<evidence type="ECO:0000259" key="10">
    <source>
        <dbReference type="PROSITE" id="PS50053"/>
    </source>
</evidence>
<dbReference type="PROSITE" id="PS50011">
    <property type="entry name" value="PROTEIN_KINASE_DOM"/>
    <property type="match status" value="1"/>
</dbReference>
<dbReference type="FunFam" id="1.10.510.10:FF:000210">
    <property type="entry name" value="Non-specific serine/threonine protein kinase"/>
    <property type="match status" value="1"/>
</dbReference>
<dbReference type="PROSITE" id="PS51285">
    <property type="entry name" value="AGC_KINASE_CTER"/>
    <property type="match status" value="1"/>
</dbReference>
<keyword evidence="13" id="KW-1185">Reference proteome</keyword>
<evidence type="ECO:0000259" key="11">
    <source>
        <dbReference type="PROSITE" id="PS51285"/>
    </source>
</evidence>
<dbReference type="InterPro" id="IPR045270">
    <property type="entry name" value="STKc_AGC"/>
</dbReference>
<dbReference type="Pfam" id="PF00069">
    <property type="entry name" value="Pkinase"/>
    <property type="match status" value="1"/>
</dbReference>
<dbReference type="Gene3D" id="1.10.510.10">
    <property type="entry name" value="Transferase(Phosphotransferase) domain 1"/>
    <property type="match status" value="1"/>
</dbReference>
<dbReference type="InterPro" id="IPR029071">
    <property type="entry name" value="Ubiquitin-like_domsf"/>
</dbReference>
<keyword evidence="5" id="KW-0418">Kinase</keyword>
<gene>
    <name evidence="12" type="ORF">SteCoe_4646</name>
</gene>
<dbReference type="CDD" id="cd05123">
    <property type="entry name" value="STKc_AGC"/>
    <property type="match status" value="1"/>
</dbReference>
<dbReference type="InterPro" id="IPR011009">
    <property type="entry name" value="Kinase-like_dom_sf"/>
</dbReference>
<dbReference type="PROSITE" id="PS00107">
    <property type="entry name" value="PROTEIN_KINASE_ATP"/>
    <property type="match status" value="1"/>
</dbReference>
<comment type="caution">
    <text evidence="12">The sequence shown here is derived from an EMBL/GenBank/DDBJ whole genome shotgun (WGS) entry which is preliminary data.</text>
</comment>
<dbReference type="InterPro" id="IPR000719">
    <property type="entry name" value="Prot_kinase_dom"/>
</dbReference>
<keyword evidence="2" id="KW-0597">Phosphoprotein</keyword>
<dbReference type="Gene3D" id="3.30.200.20">
    <property type="entry name" value="Phosphorylase Kinase, domain 1"/>
    <property type="match status" value="1"/>
</dbReference>
<dbReference type="PROSITE" id="PS50053">
    <property type="entry name" value="UBIQUITIN_2"/>
    <property type="match status" value="1"/>
</dbReference>
<feature type="binding site" evidence="8">
    <location>
        <position position="435"/>
    </location>
    <ligand>
        <name>ATP</name>
        <dbReference type="ChEBI" id="CHEBI:30616"/>
    </ligand>
</feature>